<organism evidence="2 3">
    <name type="scientific">Streptomyces nigra</name>
    <dbReference type="NCBI Taxonomy" id="1827580"/>
    <lineage>
        <taxon>Bacteria</taxon>
        <taxon>Bacillati</taxon>
        <taxon>Actinomycetota</taxon>
        <taxon>Actinomycetes</taxon>
        <taxon>Kitasatosporales</taxon>
        <taxon>Streptomycetaceae</taxon>
        <taxon>Streptomyces</taxon>
    </lineage>
</organism>
<protein>
    <submittedName>
        <fullName evidence="2">Type III effector protein</fullName>
    </submittedName>
</protein>
<dbReference type="RefSeq" id="WP_406256212.1">
    <property type="nucleotide sequence ID" value="NZ_CP108125.1"/>
</dbReference>
<feature type="region of interest" description="Disordered" evidence="1">
    <location>
        <begin position="104"/>
        <end position="124"/>
    </location>
</feature>
<reference evidence="2 3" key="1">
    <citation type="submission" date="2022-10" db="EMBL/GenBank/DDBJ databases">
        <title>The complete genomes of actinobacterial strains from the NBC collection.</title>
        <authorList>
            <person name="Joergensen T.S."/>
            <person name="Alvarez Arevalo M."/>
            <person name="Sterndorff E.B."/>
            <person name="Faurdal D."/>
            <person name="Vuksanovic O."/>
            <person name="Mourched A.-S."/>
            <person name="Charusanti P."/>
            <person name="Shaw S."/>
            <person name="Blin K."/>
            <person name="Weber T."/>
        </authorList>
    </citation>
    <scope>NUCLEOTIDE SEQUENCE [LARGE SCALE GENOMIC DNA]</scope>
    <source>
        <strain evidence="2 3">NBC_00206</strain>
    </source>
</reference>
<gene>
    <name evidence="2" type="ORF">OHU27_01735</name>
</gene>
<feature type="compositionally biased region" description="Basic and acidic residues" evidence="1">
    <location>
        <begin position="112"/>
        <end position="124"/>
    </location>
</feature>
<dbReference type="Proteomes" id="UP001622690">
    <property type="component" value="Chromosome"/>
</dbReference>
<evidence type="ECO:0000313" key="2">
    <source>
        <dbReference type="EMBL" id="WTO81203.1"/>
    </source>
</evidence>
<evidence type="ECO:0000313" key="3">
    <source>
        <dbReference type="Proteomes" id="UP001622690"/>
    </source>
</evidence>
<dbReference type="EMBL" id="CP108125">
    <property type="protein sequence ID" value="WTO81203.1"/>
    <property type="molecule type" value="Genomic_DNA"/>
</dbReference>
<name>A0ABZ1IMK6_9ACTN</name>
<keyword evidence="3" id="KW-1185">Reference proteome</keyword>
<proteinExistence type="predicted"/>
<feature type="region of interest" description="Disordered" evidence="1">
    <location>
        <begin position="200"/>
        <end position="222"/>
    </location>
</feature>
<evidence type="ECO:0000256" key="1">
    <source>
        <dbReference type="SAM" id="MobiDB-lite"/>
    </source>
</evidence>
<sequence>MSTPDERSADGAPASFLAAETALRAMTEAVSAARTAPTGDADDAPPAPEQALAVLVLLRDVRHQLAQWEPGLIEAARAAGASWADLASPLGVASRQAAERRYLRGRPGGEGSTREERVKATRDRRAADRKVTAWARSNAGELRSLAGQIAALPDLPEAALAPLRRLAHALADDDAALLLAPLTDTEPHLRDHHPQLATRIDDLTGHADRLRHDSDADRGART</sequence>
<accession>A0ABZ1IMK6</accession>